<evidence type="ECO:0008006" key="4">
    <source>
        <dbReference type="Google" id="ProtNLM"/>
    </source>
</evidence>
<comment type="caution">
    <text evidence="2">The sequence shown here is derived from an EMBL/GenBank/DDBJ whole genome shotgun (WGS) entry which is preliminary data.</text>
</comment>
<keyword evidence="1" id="KW-0472">Membrane</keyword>
<sequence length="163" mass="17489">MKASEFIRKKSKGVGLVEILIVLAVVGVGFLAIISFLIFSRGVTFQVARSTEATALAEEAIEAVRGMRDEGWASNIAPLTSGATYYPVVAADKWTLSTTNPGPISNLYTRTVVVENVGRDGNDDIVSSGGVNDPNTRKVTATVSWTESTQNKQVVLTTYITNF</sequence>
<proteinExistence type="predicted"/>
<keyword evidence="1" id="KW-0812">Transmembrane</keyword>
<dbReference type="Gene3D" id="3.30.700.10">
    <property type="entry name" value="Glycoprotein, Type 4 Pilin"/>
    <property type="match status" value="1"/>
</dbReference>
<gene>
    <name evidence="2" type="ORF">A2Z42_02205</name>
</gene>
<dbReference type="Proteomes" id="UP000176645">
    <property type="component" value="Unassembled WGS sequence"/>
</dbReference>
<evidence type="ECO:0000313" key="2">
    <source>
        <dbReference type="EMBL" id="OGY27874.1"/>
    </source>
</evidence>
<evidence type="ECO:0000313" key="3">
    <source>
        <dbReference type="Proteomes" id="UP000176645"/>
    </source>
</evidence>
<feature type="transmembrane region" description="Helical" evidence="1">
    <location>
        <begin position="20"/>
        <end position="39"/>
    </location>
</feature>
<organism evidence="2 3">
    <name type="scientific">Candidatus Woykebacteria bacterium RBG_19FT_COMBO_43_10</name>
    <dbReference type="NCBI Taxonomy" id="1802598"/>
    <lineage>
        <taxon>Bacteria</taxon>
        <taxon>Candidatus Woykeibacteriota</taxon>
    </lineage>
</organism>
<dbReference type="EMBL" id="MHCU01000019">
    <property type="protein sequence ID" value="OGY27874.1"/>
    <property type="molecule type" value="Genomic_DNA"/>
</dbReference>
<reference evidence="2 3" key="1">
    <citation type="journal article" date="2016" name="Nat. Commun.">
        <title>Thousands of microbial genomes shed light on interconnected biogeochemical processes in an aquifer system.</title>
        <authorList>
            <person name="Anantharaman K."/>
            <person name="Brown C.T."/>
            <person name="Hug L.A."/>
            <person name="Sharon I."/>
            <person name="Castelle C.J."/>
            <person name="Probst A.J."/>
            <person name="Thomas B.C."/>
            <person name="Singh A."/>
            <person name="Wilkins M.J."/>
            <person name="Karaoz U."/>
            <person name="Brodie E.L."/>
            <person name="Williams K.H."/>
            <person name="Hubbard S.S."/>
            <person name="Banfield J.F."/>
        </authorList>
    </citation>
    <scope>NUCLEOTIDE SEQUENCE [LARGE SCALE GENOMIC DNA]</scope>
</reference>
<accession>A0A1G1WJM0</accession>
<keyword evidence="1" id="KW-1133">Transmembrane helix</keyword>
<name>A0A1G1WJM0_9BACT</name>
<evidence type="ECO:0000256" key="1">
    <source>
        <dbReference type="SAM" id="Phobius"/>
    </source>
</evidence>
<dbReference type="InterPro" id="IPR012902">
    <property type="entry name" value="N_methyl_site"/>
</dbReference>
<protein>
    <recommendedName>
        <fullName evidence="4">Type IV pilus modification protein PilV</fullName>
    </recommendedName>
</protein>
<dbReference type="Pfam" id="PF07963">
    <property type="entry name" value="N_methyl"/>
    <property type="match status" value="1"/>
</dbReference>
<dbReference type="AlphaFoldDB" id="A0A1G1WJM0"/>